<dbReference type="Pfam" id="PF22807">
    <property type="entry name" value="TrAA12"/>
    <property type="match status" value="1"/>
</dbReference>
<dbReference type="Proteomes" id="UP000693738">
    <property type="component" value="Unassembled WGS sequence"/>
</dbReference>
<name>A0A8J2IUG5_FUSEQ</name>
<organism evidence="3 4">
    <name type="scientific">Fusarium equiseti</name>
    <name type="common">Fusarium scirpi</name>
    <dbReference type="NCBI Taxonomy" id="61235"/>
    <lineage>
        <taxon>Eukaryota</taxon>
        <taxon>Fungi</taxon>
        <taxon>Dikarya</taxon>
        <taxon>Ascomycota</taxon>
        <taxon>Pezizomycotina</taxon>
        <taxon>Sordariomycetes</taxon>
        <taxon>Hypocreomycetidae</taxon>
        <taxon>Hypocreales</taxon>
        <taxon>Nectriaceae</taxon>
        <taxon>Fusarium</taxon>
        <taxon>Fusarium incarnatum-equiseti species complex</taxon>
    </lineage>
</organism>
<feature type="chain" id="PRO_5035314536" description="Pyrroloquinoline quinone-dependent pyranose dehydrogenase beta-propeller domain-containing protein" evidence="1">
    <location>
        <begin position="19"/>
        <end position="563"/>
    </location>
</feature>
<gene>
    <name evidence="3" type="ORF">FEQUK3_LOCUS2080</name>
</gene>
<dbReference type="AlphaFoldDB" id="A0A8J2IUG5"/>
<evidence type="ECO:0000256" key="1">
    <source>
        <dbReference type="SAM" id="SignalP"/>
    </source>
</evidence>
<dbReference type="InterPro" id="IPR054539">
    <property type="entry name" value="Beta-prop_PDH"/>
</dbReference>
<feature type="domain" description="Pyrroloquinoline quinone-dependent pyranose dehydrogenase beta-propeller" evidence="2">
    <location>
        <begin position="169"/>
        <end position="561"/>
    </location>
</feature>
<protein>
    <recommendedName>
        <fullName evidence="2">Pyrroloquinoline quinone-dependent pyranose dehydrogenase beta-propeller domain-containing protein</fullName>
    </recommendedName>
</protein>
<evidence type="ECO:0000313" key="3">
    <source>
        <dbReference type="EMBL" id="CAG7556394.1"/>
    </source>
</evidence>
<proteinExistence type="predicted"/>
<feature type="signal peptide" evidence="1">
    <location>
        <begin position="1"/>
        <end position="18"/>
    </location>
</feature>
<sequence>MRSQTLLAALALIEFGAAGPCKPSSRSTASSAFLASSVPTADPVETSTTVQNYQTTVKSRSVTLSIETVTDSTANGVSSVPTIDVSEMSANVKNEETIVSLSATLSVIKKEKRIASAWEQNLNTSQRMANNSKRVTMPRLAQVLFAAGATLIGLTSAQCNLTPTASIATADGVEQKLLRTGLQRPRHLVVDTEGNLLIAESGNKGVRRVVLDDGKDLDVCIDSDDALISDADLNHGIALTADGKTILVSSPSEVYAYDYDASKGSVGSRRTVITGMDGSATHSTRTLTIPLAGNPNLLLVAGGSDGNLDAATVDKNVVRSQVRVFNIDELLSADAPLDYGKASLLGWGLRNSVGWAEDPSTGYIWSVENSVDNLYRGDVDIHNSNPGEEFNFHGLPNDTSSAQYGANYGYPGCFAIYDTTNVKDYPGGAEVGKQMAATPRGETDLGFTDEECQEKQAPRITFGSHLAPLDVKFRDGSAAYISFHGSWNRNPGDGYRVSKVDFANGEPVSSSKDGKAEVPLMWNTDNTKCPSGCFRPAGLAFDKAGRLFMTSDSTGELYVLTGV</sequence>
<accession>A0A8J2IUG5</accession>
<dbReference type="EMBL" id="CAJSTJ010000099">
    <property type="protein sequence ID" value="CAG7556394.1"/>
    <property type="molecule type" value="Genomic_DNA"/>
</dbReference>
<evidence type="ECO:0000313" key="4">
    <source>
        <dbReference type="Proteomes" id="UP000693738"/>
    </source>
</evidence>
<keyword evidence="1" id="KW-0732">Signal</keyword>
<reference evidence="3" key="1">
    <citation type="submission" date="2021-05" db="EMBL/GenBank/DDBJ databases">
        <authorList>
            <person name="Khan N."/>
        </authorList>
    </citation>
    <scope>NUCLEOTIDE SEQUENCE</scope>
</reference>
<evidence type="ECO:0000259" key="2">
    <source>
        <dbReference type="Pfam" id="PF22807"/>
    </source>
</evidence>
<comment type="caution">
    <text evidence="3">The sequence shown here is derived from an EMBL/GenBank/DDBJ whole genome shotgun (WGS) entry which is preliminary data.</text>
</comment>